<dbReference type="InterPro" id="IPR038422">
    <property type="entry name" value="Cut8/Sts1_sf"/>
</dbReference>
<evidence type="ECO:0000313" key="8">
    <source>
        <dbReference type="Proteomes" id="UP000000689"/>
    </source>
</evidence>
<keyword evidence="8" id="KW-1185">Reference proteome</keyword>
<dbReference type="GO" id="GO:0031965">
    <property type="term" value="C:nuclear membrane"/>
    <property type="evidence" value="ECO:0007669"/>
    <property type="project" value="TreeGrafter"/>
</dbReference>
<keyword evidence="4 5" id="KW-0539">Nucleus</keyword>
<evidence type="ECO:0000256" key="5">
    <source>
        <dbReference type="RuleBase" id="RU368013"/>
    </source>
</evidence>
<dbReference type="GO" id="GO:0031144">
    <property type="term" value="P:proteasome localization"/>
    <property type="evidence" value="ECO:0007669"/>
    <property type="project" value="UniProtKB-UniRule"/>
</dbReference>
<dbReference type="InterPro" id="IPR013868">
    <property type="entry name" value="Cut8/Sts1_fam"/>
</dbReference>
<evidence type="ECO:0000256" key="3">
    <source>
        <dbReference type="ARBA" id="ARBA00022927"/>
    </source>
</evidence>
<evidence type="ECO:0000256" key="6">
    <source>
        <dbReference type="SAM" id="MobiDB-lite"/>
    </source>
</evidence>
<dbReference type="Gene3D" id="1.20.58.1590">
    <property type="entry name" value="Tethering factor for nuclear proteasome Cut8/Sts1"/>
    <property type="match status" value="1"/>
</dbReference>
<comment type="similarity">
    <text evidence="1 5">Belongs to the cut8/STS1 family.</text>
</comment>
<evidence type="ECO:0000256" key="4">
    <source>
        <dbReference type="ARBA" id="ARBA00023242"/>
    </source>
</evidence>
<dbReference type="RefSeq" id="XP_003670411.1">
    <property type="nucleotide sequence ID" value="XM_003670363.1"/>
</dbReference>
<organism evidence="7 8">
    <name type="scientific">Naumovozyma dairenensis (strain ATCC 10597 / BCRC 20456 / CBS 421 / NBRC 0211 / NRRL Y-12639)</name>
    <name type="common">Saccharomyces dairenensis</name>
    <dbReference type="NCBI Taxonomy" id="1071378"/>
    <lineage>
        <taxon>Eukaryota</taxon>
        <taxon>Fungi</taxon>
        <taxon>Dikarya</taxon>
        <taxon>Ascomycota</taxon>
        <taxon>Saccharomycotina</taxon>
        <taxon>Saccharomycetes</taxon>
        <taxon>Saccharomycetales</taxon>
        <taxon>Saccharomycetaceae</taxon>
        <taxon>Naumovozyma</taxon>
    </lineage>
</organism>
<dbReference type="OMA" id="NISLWED"/>
<dbReference type="HOGENOM" id="CLU_054606_1_0_1"/>
<evidence type="ECO:0000313" key="7">
    <source>
        <dbReference type="EMBL" id="CCD25168.1"/>
    </source>
</evidence>
<dbReference type="GO" id="GO:0005737">
    <property type="term" value="C:cytoplasm"/>
    <property type="evidence" value="ECO:0007669"/>
    <property type="project" value="UniProtKB-SubCell"/>
</dbReference>
<name>G0WBP8_NAUDC</name>
<dbReference type="STRING" id="1071378.G0WBP8"/>
<dbReference type="GO" id="GO:0071630">
    <property type="term" value="P:nuclear protein quality control by the ubiquitin-proteasome system"/>
    <property type="evidence" value="ECO:0007669"/>
    <property type="project" value="UniProtKB-UniRule"/>
</dbReference>
<dbReference type="OrthoDB" id="10061064at2759"/>
<accession>G0WBP8</accession>
<evidence type="ECO:0000256" key="2">
    <source>
        <dbReference type="ARBA" id="ARBA00016204"/>
    </source>
</evidence>
<dbReference type="GeneID" id="11498746"/>
<dbReference type="eggNOG" id="ENOG502RNK4">
    <property type="taxonomic scope" value="Eukaryota"/>
</dbReference>
<comment type="subcellular location">
    <subcellularLocation>
        <location evidence="5">Cytoplasm</location>
    </subcellularLocation>
    <subcellularLocation>
        <location evidence="5">Nucleus</location>
    </subcellularLocation>
</comment>
<dbReference type="GO" id="GO:0015031">
    <property type="term" value="P:protein transport"/>
    <property type="evidence" value="ECO:0007669"/>
    <property type="project" value="UniProtKB-UniRule"/>
</dbReference>
<feature type="region of interest" description="Disordered" evidence="6">
    <location>
        <begin position="373"/>
        <end position="417"/>
    </location>
</feature>
<feature type="region of interest" description="Disordered" evidence="6">
    <location>
        <begin position="1"/>
        <end position="30"/>
    </location>
</feature>
<evidence type="ECO:0000256" key="1">
    <source>
        <dbReference type="ARBA" id="ARBA00006199"/>
    </source>
</evidence>
<dbReference type="Pfam" id="PF08559">
    <property type="entry name" value="Cut8"/>
    <property type="match status" value="1"/>
</dbReference>
<dbReference type="KEGG" id="ndi:NDAI_0E03510"/>
<keyword evidence="5" id="KW-0963">Cytoplasm</keyword>
<dbReference type="EMBL" id="HE580271">
    <property type="protein sequence ID" value="CCD25168.1"/>
    <property type="molecule type" value="Genomic_DNA"/>
</dbReference>
<sequence length="417" mass="47494">MVQNNVGFSWGFTSTGGSQPSRKQENNDRVDIKNISLWEDDFRSSLQPSTNATTGVNKSTIYQGNYTNGHPIQGSIRSKRRLVDSEDASNENVSTNTSFSNLYARGTKQPLRYQYSKKPSYSAANNTVTATKKISNTFNAIRSQPLPIQRCLELMDHQQVNDLLNDILNLNNPSLNQFIHTRINSNYNSNFSIEKCSILLKEKFENILKNVPYNKNYYNNAQASENNNNNNNTLLLDDYAFIRLKSFILEFLNSLIDFILNNIPPNFNNVHESLNFLNECTLMVITLPRFQLPSNNYYYDKCIEQLSFIWSTIINELAKDLVMANLNDKEFYLNWLSKLENHNQRTGGMFNQPLKLFKHIDNNDETSAVAGNVTIDNNPFNSNNGNDYVTSRSGNNSNPGSTSNFSSSSFSSPFLNR</sequence>
<comment type="subunit">
    <text evidence="5">Binds the proteasome.</text>
</comment>
<comment type="function">
    <text evidence="5">Involved in ubiquitin-mediated protein degradation. Regulatory factor in the ubiquitin/proteasome pathway that controls the turnover of proteasome substrates. Targets proteasomes to the nucleus and facilitates the degradation of nuclear proteins.</text>
</comment>
<keyword evidence="3 5" id="KW-0653">Protein transport</keyword>
<feature type="compositionally biased region" description="Low complexity" evidence="6">
    <location>
        <begin position="7"/>
        <end position="18"/>
    </location>
</feature>
<proteinExistence type="inferred from homology"/>
<dbReference type="AlphaFoldDB" id="G0WBP8"/>
<gene>
    <name evidence="7" type="primary">NDAI0E03510</name>
    <name evidence="7" type="ordered locus">NDAI_0E03510</name>
</gene>
<reference evidence="7 8" key="1">
    <citation type="journal article" date="2011" name="Proc. Natl. Acad. Sci. U.S.A.">
        <title>Evolutionary erosion of yeast sex chromosomes by mating-type switching accidents.</title>
        <authorList>
            <person name="Gordon J.L."/>
            <person name="Armisen D."/>
            <person name="Proux-Wera E."/>
            <person name="Oheigeartaigh S.S."/>
            <person name="Byrne K.P."/>
            <person name="Wolfe K.H."/>
        </authorList>
    </citation>
    <scope>NUCLEOTIDE SEQUENCE [LARGE SCALE GENOMIC DNA]</scope>
    <source>
        <strain evidence="8">ATCC 10597 / BCRC 20456 / CBS 421 / NBRC 0211 / NRRL Y-12639</strain>
    </source>
</reference>
<dbReference type="PANTHER" id="PTHR28032">
    <property type="entry name" value="FI02826P"/>
    <property type="match status" value="1"/>
</dbReference>
<protein>
    <recommendedName>
        <fullName evidence="2 5">Tethering factor for nuclear proteasome STS1</fullName>
    </recommendedName>
</protein>
<dbReference type="PANTHER" id="PTHR28032:SF1">
    <property type="entry name" value="FI02826P"/>
    <property type="match status" value="1"/>
</dbReference>
<feature type="compositionally biased region" description="Low complexity" evidence="6">
    <location>
        <begin position="377"/>
        <end position="417"/>
    </location>
</feature>
<keyword evidence="5" id="KW-0813">Transport</keyword>
<dbReference type="Proteomes" id="UP000000689">
    <property type="component" value="Chromosome 5"/>
</dbReference>
<dbReference type="GO" id="GO:0070628">
    <property type="term" value="F:proteasome binding"/>
    <property type="evidence" value="ECO:0007669"/>
    <property type="project" value="TreeGrafter"/>
</dbReference>